<feature type="domain" description="CCHC-type" evidence="16">
    <location>
        <begin position="261"/>
        <end position="275"/>
    </location>
</feature>
<dbReference type="Gene3D" id="2.40.50.40">
    <property type="match status" value="1"/>
</dbReference>
<evidence type="ECO:0000256" key="8">
    <source>
        <dbReference type="ARBA" id="ARBA00022750"/>
    </source>
</evidence>
<dbReference type="InterPro" id="IPR012337">
    <property type="entry name" value="RNaseH-like_sf"/>
</dbReference>
<evidence type="ECO:0000259" key="18">
    <source>
        <dbReference type="PROSITE" id="PS50994"/>
    </source>
</evidence>
<dbReference type="InterPro" id="IPR001878">
    <property type="entry name" value="Znf_CCHC"/>
</dbReference>
<dbReference type="Gene3D" id="4.10.60.10">
    <property type="entry name" value="Zinc finger, CCHC-type"/>
    <property type="match status" value="1"/>
</dbReference>
<dbReference type="SUPFAM" id="SSF54160">
    <property type="entry name" value="Chromo domain-like"/>
    <property type="match status" value="1"/>
</dbReference>
<dbReference type="CDD" id="cd00303">
    <property type="entry name" value="retropepsin_like"/>
    <property type="match status" value="1"/>
</dbReference>
<dbReference type="PANTHER" id="PTHR37984:SF5">
    <property type="entry name" value="PROTEIN NYNRIN-LIKE"/>
    <property type="match status" value="1"/>
</dbReference>
<keyword evidence="11" id="KW-0511">Multifunctional enzyme</keyword>
<evidence type="ECO:0000256" key="9">
    <source>
        <dbReference type="ARBA" id="ARBA00022759"/>
    </source>
</evidence>
<evidence type="ECO:0000256" key="12">
    <source>
        <dbReference type="ARBA" id="ARBA00039658"/>
    </source>
</evidence>
<feature type="compositionally biased region" description="Basic residues" evidence="14">
    <location>
        <begin position="516"/>
        <end position="528"/>
    </location>
</feature>
<dbReference type="InterPro" id="IPR000477">
    <property type="entry name" value="RT_dom"/>
</dbReference>
<name>A0ABQ8LRB3_LABRO</name>
<feature type="domain" description="Reverse transcriptase" evidence="17">
    <location>
        <begin position="483"/>
        <end position="662"/>
    </location>
</feature>
<evidence type="ECO:0000256" key="1">
    <source>
        <dbReference type="ARBA" id="ARBA00004123"/>
    </source>
</evidence>
<keyword evidence="7" id="KW-0540">Nuclease</keyword>
<evidence type="ECO:0000259" key="17">
    <source>
        <dbReference type="PROSITE" id="PS50878"/>
    </source>
</evidence>
<keyword evidence="10" id="KW-0238">DNA-binding</keyword>
<sequence length="1351" mass="153968">MTRQSAVLATHEHQLDKLTRLSDEMLRALQTLNTSVSALAQASAAEQAAAVAPPPHASSCTRRHQPQCTYVSPGKPNSFLSDDSKVSLVCSLLIGRALEWATALWEGQRMTFPSYQDFLRQFREVFDHATGGKEPSEEILALKQGTSTAADYTLRFRTLAAQTGWPPEPLKAIYRKGLSHDLQSELACRDEGKTLEQFMELTIQIDNLMRSRRGGRQTQPARPAPSASNYSATSSSPEPMQIGRTHLTEEERERRLRDNLCLYCGQPGHIRATCPIRPPRAAPSRVSAKIPNHSMSIPVTLLINGQKVATTAFVDSGAEGNFIDEAFAKLTHVPLIPCETRVAVAALDGRPLGTGEVPFTTKDLTLLIGPLHSESIRLFTLHSPEHPIILGLPWLELHDPTISWTEHQIIKWSDHCQRHCLQGLCIPRSTIGTANPVDDDLSRLPVEYRDLQEAFSKEKATRLPPHRATDCAIELLPGTSPPRGRVFPLSQPETESMKAYIEEELRKGFIRPSTSRPRRGSSSSRRRMVGYGPASTTELRKARYFTKLDLRSAYNLIRIKKGDEWKTAFSTTTGHYEYRVMPFGLSNSPSIFQALVNDVFREELNRYVIVYIDDILVYSENLQDHVQHVRNVLQRLIHHQLYAKLPKCEFHQTSTSFLGYIISHEGVTMDEHKVASVLNWPRPRTIRELQRFLGFANFYRRFIRNFSLVAAPLTDMTKKGPTVLKWTPQGEQAFTDLKTRFTTAPILRHPDPEKEFTVEVDASSTGIGAVLSQRHGVPGRLYPCAFYSRKLTAAERNYDVGDRELLAMKSALEEWRHWLEGSKRPFLVLTDHRNLEYIRGAKRLNSRQARWALFFTRFDFRITYRPGSKNGKADALSRQFDPQVDPNPPEFIIPSPLIVAPIRWDIMGEITEAQNTDPTPPECPQDRVYVPESLRDRLLHHVHDSLSAGHPGITATTELVTNKFWWATLTPDVMRFVHQCPTCNMTKSSHQRPAGLLQPLPIPQRPWSHIAMDFVTDLPASNGFTTILTVIDRFSKACRLIPLTKLPSAWETAKVILEQVFRFYGIPEDIVTDPGPQFTSRLWQAFCQQMNINVSLTSGYHPQSNGQAERLNQELTRFLRSYCFSNQQDWSQYLLWAEYAQNSLQKPATGEPSSLPALDHWLQRSEETWNQAHVHLQRAVRRLVEQADRHRRRNPAYESGQWVWLSTKNLRLQQSCRKLNPSPLLLREDRGTRDEAAAPEAPPLIIDGEEAYQVREILDSRRRGPVLQYLIDWEGYGPEERSWVNARDILDPTLTETYHREHPERPAPRPRGRPRRRPSRFRSRSQGGGSVMRRFSVALSDRHQREPSPEY</sequence>
<dbReference type="SMART" id="SM00298">
    <property type="entry name" value="CHROMO"/>
    <property type="match status" value="1"/>
</dbReference>
<dbReference type="InterPro" id="IPR001584">
    <property type="entry name" value="Integrase_cat-core"/>
</dbReference>
<evidence type="ECO:0000256" key="13">
    <source>
        <dbReference type="PROSITE-ProRule" id="PRU00047"/>
    </source>
</evidence>
<evidence type="ECO:0000256" key="2">
    <source>
        <dbReference type="ARBA" id="ARBA00010879"/>
    </source>
</evidence>
<dbReference type="InterPro" id="IPR050951">
    <property type="entry name" value="Retrovirus_Pol_polyprotein"/>
</dbReference>
<keyword evidence="5" id="KW-0808">Transferase</keyword>
<evidence type="ECO:0000256" key="5">
    <source>
        <dbReference type="ARBA" id="ARBA00022679"/>
    </source>
</evidence>
<keyword evidence="13" id="KW-0863">Zinc-finger</keyword>
<dbReference type="Gene3D" id="3.30.70.270">
    <property type="match status" value="2"/>
</dbReference>
<dbReference type="Pfam" id="PF03732">
    <property type="entry name" value="Retrotrans_gag"/>
    <property type="match status" value="1"/>
</dbReference>
<feature type="domain" description="Integrase catalytic" evidence="18">
    <location>
        <begin position="1002"/>
        <end position="1164"/>
    </location>
</feature>
<evidence type="ECO:0000256" key="3">
    <source>
        <dbReference type="ARBA" id="ARBA00012180"/>
    </source>
</evidence>
<dbReference type="InterPro" id="IPR005162">
    <property type="entry name" value="Retrotrans_gag_dom"/>
</dbReference>
<evidence type="ECO:0000313" key="19">
    <source>
        <dbReference type="EMBL" id="KAI2653177.1"/>
    </source>
</evidence>
<keyword evidence="13" id="KW-0862">Zinc</keyword>
<dbReference type="SMART" id="SM00343">
    <property type="entry name" value="ZnF_C2HC"/>
    <property type="match status" value="1"/>
</dbReference>
<feature type="region of interest" description="Disordered" evidence="14">
    <location>
        <begin position="1294"/>
        <end position="1351"/>
    </location>
</feature>
<evidence type="ECO:0000256" key="4">
    <source>
        <dbReference type="ARBA" id="ARBA00022670"/>
    </source>
</evidence>
<evidence type="ECO:0000256" key="11">
    <source>
        <dbReference type="ARBA" id="ARBA00023268"/>
    </source>
</evidence>
<dbReference type="EC" id="3.1.26.4" evidence="3"/>
<dbReference type="SUPFAM" id="SSF57756">
    <property type="entry name" value="Retrovirus zinc finger-like domains"/>
    <property type="match status" value="1"/>
</dbReference>
<dbReference type="Pfam" id="PF00665">
    <property type="entry name" value="rve"/>
    <property type="match status" value="1"/>
</dbReference>
<dbReference type="Gene3D" id="3.30.420.10">
    <property type="entry name" value="Ribonuclease H-like superfamily/Ribonuclease H"/>
    <property type="match status" value="1"/>
</dbReference>
<keyword evidence="4" id="KW-0645">Protease</keyword>
<dbReference type="PROSITE" id="PS50994">
    <property type="entry name" value="INTEGRASE"/>
    <property type="match status" value="1"/>
</dbReference>
<dbReference type="InterPro" id="IPR000953">
    <property type="entry name" value="Chromo/chromo_shadow_dom"/>
</dbReference>
<keyword evidence="8" id="KW-0064">Aspartyl protease</keyword>
<dbReference type="InterPro" id="IPR036875">
    <property type="entry name" value="Znf_CCHC_sf"/>
</dbReference>
<accession>A0ABQ8LRB3</accession>
<feature type="region of interest" description="Disordered" evidence="14">
    <location>
        <begin position="210"/>
        <end position="251"/>
    </location>
</feature>
<comment type="subcellular location">
    <subcellularLocation>
        <location evidence="1">Nucleus</location>
    </subcellularLocation>
</comment>
<evidence type="ECO:0000256" key="6">
    <source>
        <dbReference type="ARBA" id="ARBA00022695"/>
    </source>
</evidence>
<evidence type="ECO:0000259" key="16">
    <source>
        <dbReference type="PROSITE" id="PS50158"/>
    </source>
</evidence>
<organism evidence="19 20">
    <name type="scientific">Labeo rohita</name>
    <name type="common">Indian major carp</name>
    <name type="synonym">Cyprinus rohita</name>
    <dbReference type="NCBI Taxonomy" id="84645"/>
    <lineage>
        <taxon>Eukaryota</taxon>
        <taxon>Metazoa</taxon>
        <taxon>Chordata</taxon>
        <taxon>Craniata</taxon>
        <taxon>Vertebrata</taxon>
        <taxon>Euteleostomi</taxon>
        <taxon>Actinopterygii</taxon>
        <taxon>Neopterygii</taxon>
        <taxon>Teleostei</taxon>
        <taxon>Ostariophysi</taxon>
        <taxon>Cypriniformes</taxon>
        <taxon>Cyprinidae</taxon>
        <taxon>Labeoninae</taxon>
        <taxon>Labeonini</taxon>
        <taxon>Labeo</taxon>
    </lineage>
</organism>
<keyword evidence="20" id="KW-1185">Reference proteome</keyword>
<comment type="caution">
    <text evidence="19">The sequence shown here is derived from an EMBL/GenBank/DDBJ whole genome shotgun (WGS) entry which is preliminary data.</text>
</comment>
<dbReference type="Pfam" id="PF17919">
    <property type="entry name" value="RT_RNaseH_2"/>
    <property type="match status" value="1"/>
</dbReference>
<dbReference type="InterPro" id="IPR043128">
    <property type="entry name" value="Rev_trsase/Diguanyl_cyclase"/>
</dbReference>
<evidence type="ECO:0000256" key="10">
    <source>
        <dbReference type="ARBA" id="ARBA00023125"/>
    </source>
</evidence>
<dbReference type="CDD" id="cd09274">
    <property type="entry name" value="RNase_HI_RT_Ty3"/>
    <property type="match status" value="1"/>
</dbReference>
<dbReference type="Proteomes" id="UP000830375">
    <property type="component" value="Unassembled WGS sequence"/>
</dbReference>
<feature type="compositionally biased region" description="Basic residues" evidence="14">
    <location>
        <begin position="1308"/>
        <end position="1323"/>
    </location>
</feature>
<dbReference type="EMBL" id="JACTAM010000019">
    <property type="protein sequence ID" value="KAI2653177.1"/>
    <property type="molecule type" value="Genomic_DNA"/>
</dbReference>
<keyword evidence="13" id="KW-0479">Metal-binding</keyword>
<feature type="domain" description="Chromo" evidence="15">
    <location>
        <begin position="1252"/>
        <end position="1310"/>
    </location>
</feature>
<feature type="region of interest" description="Disordered" evidence="14">
    <location>
        <begin position="511"/>
        <end position="532"/>
    </location>
</feature>
<dbReference type="Gene3D" id="3.10.10.10">
    <property type="entry name" value="HIV Type 1 Reverse Transcriptase, subunit A, domain 1"/>
    <property type="match status" value="2"/>
</dbReference>
<dbReference type="InterPro" id="IPR016197">
    <property type="entry name" value="Chromo-like_dom_sf"/>
</dbReference>
<dbReference type="Gene3D" id="2.40.70.10">
    <property type="entry name" value="Acid Proteases"/>
    <property type="match status" value="1"/>
</dbReference>
<evidence type="ECO:0000259" key="15">
    <source>
        <dbReference type="PROSITE" id="PS50013"/>
    </source>
</evidence>
<keyword evidence="9" id="KW-0378">Hydrolase</keyword>
<feature type="compositionally biased region" description="Low complexity" evidence="14">
    <location>
        <begin position="224"/>
        <end position="237"/>
    </location>
</feature>
<dbReference type="CDD" id="cd01647">
    <property type="entry name" value="RT_LTR"/>
    <property type="match status" value="1"/>
</dbReference>
<proteinExistence type="inferred from homology"/>
<dbReference type="InterPro" id="IPR021109">
    <property type="entry name" value="Peptidase_aspartic_dom_sf"/>
</dbReference>
<evidence type="ECO:0000256" key="14">
    <source>
        <dbReference type="SAM" id="MobiDB-lite"/>
    </source>
</evidence>
<dbReference type="InterPro" id="IPR036397">
    <property type="entry name" value="RNaseH_sf"/>
</dbReference>
<dbReference type="Pfam" id="PF17921">
    <property type="entry name" value="Integrase_H2C2"/>
    <property type="match status" value="1"/>
</dbReference>
<comment type="similarity">
    <text evidence="2">Belongs to the beta type-B retroviral polymerase family. HERV class-II K(HML-2) pol subfamily.</text>
</comment>
<protein>
    <recommendedName>
        <fullName evidence="12">Gypsy retrotransposon integrase-like protein 1</fullName>
        <ecNumber evidence="3">3.1.26.4</ecNumber>
    </recommendedName>
</protein>
<dbReference type="Pfam" id="PF00078">
    <property type="entry name" value="RVT_1"/>
    <property type="match status" value="1"/>
</dbReference>
<keyword evidence="6" id="KW-0548">Nucleotidyltransferase</keyword>
<gene>
    <name evidence="19" type="ORF">H4Q32_006564</name>
</gene>
<feature type="compositionally biased region" description="Basic and acidic residues" evidence="14">
    <location>
        <begin position="1297"/>
        <end position="1307"/>
    </location>
</feature>
<dbReference type="SUPFAM" id="SSF56672">
    <property type="entry name" value="DNA/RNA polymerases"/>
    <property type="match status" value="1"/>
</dbReference>
<dbReference type="PROSITE" id="PS50013">
    <property type="entry name" value="CHROMO_2"/>
    <property type="match status" value="1"/>
</dbReference>
<dbReference type="PROSITE" id="PS50158">
    <property type="entry name" value="ZF_CCHC"/>
    <property type="match status" value="1"/>
</dbReference>
<reference evidence="19 20" key="1">
    <citation type="submission" date="2022-01" db="EMBL/GenBank/DDBJ databases">
        <title>A high-quality chromosome-level genome assembly of rohu carp, Labeo rohita.</title>
        <authorList>
            <person name="Arick M.A. II"/>
            <person name="Hsu C.-Y."/>
            <person name="Magbanua Z."/>
            <person name="Pechanova O."/>
            <person name="Grover C."/>
            <person name="Miller E."/>
            <person name="Thrash A."/>
            <person name="Ezzel L."/>
            <person name="Alam S."/>
            <person name="Benzie J."/>
            <person name="Hamilton M."/>
            <person name="Karsi A."/>
            <person name="Lawrence M.L."/>
            <person name="Peterson D.G."/>
        </authorList>
    </citation>
    <scope>NUCLEOTIDE SEQUENCE [LARGE SCALE GENOMIC DNA]</scope>
    <source>
        <strain evidence="20">BAU-BD-2019</strain>
        <tissue evidence="19">Blood</tissue>
    </source>
</reference>
<evidence type="ECO:0000313" key="20">
    <source>
        <dbReference type="Proteomes" id="UP000830375"/>
    </source>
</evidence>
<dbReference type="InterPro" id="IPR041577">
    <property type="entry name" value="RT_RNaseH_2"/>
</dbReference>
<dbReference type="Gene3D" id="1.10.340.70">
    <property type="match status" value="1"/>
</dbReference>
<dbReference type="InterPro" id="IPR041588">
    <property type="entry name" value="Integrase_H2C2"/>
</dbReference>
<dbReference type="Pfam" id="PF00385">
    <property type="entry name" value="Chromo"/>
    <property type="match status" value="1"/>
</dbReference>
<dbReference type="PROSITE" id="PS50878">
    <property type="entry name" value="RT_POL"/>
    <property type="match status" value="1"/>
</dbReference>
<evidence type="ECO:0000256" key="7">
    <source>
        <dbReference type="ARBA" id="ARBA00022722"/>
    </source>
</evidence>
<dbReference type="InterPro" id="IPR043502">
    <property type="entry name" value="DNA/RNA_pol_sf"/>
</dbReference>
<dbReference type="SUPFAM" id="SSF53098">
    <property type="entry name" value="Ribonuclease H-like"/>
    <property type="match status" value="1"/>
</dbReference>
<dbReference type="InterPro" id="IPR023780">
    <property type="entry name" value="Chromo_domain"/>
</dbReference>
<dbReference type="PANTHER" id="PTHR37984">
    <property type="entry name" value="PROTEIN CBG26694"/>
    <property type="match status" value="1"/>
</dbReference>
<feature type="compositionally biased region" description="Basic and acidic residues" evidence="14">
    <location>
        <begin position="1340"/>
        <end position="1351"/>
    </location>
</feature>
<keyword evidence="9" id="KW-0255">Endonuclease</keyword>